<evidence type="ECO:0000256" key="1">
    <source>
        <dbReference type="SAM" id="MobiDB-lite"/>
    </source>
</evidence>
<organism evidence="2 3">
    <name type="scientific">Orrella marina</name>
    <dbReference type="NCBI Taxonomy" id="2163011"/>
    <lineage>
        <taxon>Bacteria</taxon>
        <taxon>Pseudomonadati</taxon>
        <taxon>Pseudomonadota</taxon>
        <taxon>Betaproteobacteria</taxon>
        <taxon>Burkholderiales</taxon>
        <taxon>Alcaligenaceae</taxon>
        <taxon>Orrella</taxon>
    </lineage>
</organism>
<feature type="region of interest" description="Disordered" evidence="1">
    <location>
        <begin position="143"/>
        <end position="179"/>
    </location>
</feature>
<dbReference type="Proteomes" id="UP000244571">
    <property type="component" value="Chromosome"/>
</dbReference>
<evidence type="ECO:0000313" key="2">
    <source>
        <dbReference type="EMBL" id="AWB32466.1"/>
    </source>
</evidence>
<protein>
    <submittedName>
        <fullName evidence="2">Uncharacterized protein</fullName>
    </submittedName>
</protein>
<name>A0A2R4XF73_9BURK</name>
<sequence>MNIAQNENKCNITFLGTYVINNTFNFNINPNNSEVHFKDSLIHLKPNANFSANVSGNSSGLKITPRKSGDGSYGGIAIWMSGQNSGFLMNQPNAYVSIGGLVYAPNSSLKIQMSGNGGGNKEDPVSFSGIIANSVNFTNNAQNGDPFIVNPPPSGVCDTGGSSGNNPNIGSPDKTKLVG</sequence>
<accession>A0A2R4XF73</accession>
<reference evidence="2 3" key="1">
    <citation type="submission" date="2018-04" db="EMBL/GenBank/DDBJ databases">
        <title>Bordetella sp. HZ20 isolated from seawater.</title>
        <authorList>
            <person name="Sun C."/>
        </authorList>
    </citation>
    <scope>NUCLEOTIDE SEQUENCE [LARGE SCALE GENOMIC DNA]</scope>
    <source>
        <strain evidence="2 3">HZ20</strain>
    </source>
</reference>
<dbReference type="EMBL" id="CP028901">
    <property type="protein sequence ID" value="AWB32466.1"/>
    <property type="molecule type" value="Genomic_DNA"/>
</dbReference>
<keyword evidence="3" id="KW-1185">Reference proteome</keyword>
<dbReference type="AlphaFoldDB" id="A0A2R4XF73"/>
<dbReference type="RefSeq" id="WP_108619907.1">
    <property type="nucleotide sequence ID" value="NZ_CP028901.1"/>
</dbReference>
<proteinExistence type="predicted"/>
<gene>
    <name evidence="2" type="ORF">DBV39_00650</name>
</gene>
<evidence type="ECO:0000313" key="3">
    <source>
        <dbReference type="Proteomes" id="UP000244571"/>
    </source>
</evidence>
<dbReference type="KEGG" id="boz:DBV39_00650"/>